<dbReference type="InterPro" id="IPR036388">
    <property type="entry name" value="WH-like_DNA-bd_sf"/>
</dbReference>
<dbReference type="Pfam" id="PF03551">
    <property type="entry name" value="PadR"/>
    <property type="match status" value="1"/>
</dbReference>
<dbReference type="PANTHER" id="PTHR43252:SF6">
    <property type="entry name" value="NEGATIVE TRANSCRIPTION REGULATOR PADR"/>
    <property type="match status" value="1"/>
</dbReference>
<feature type="domain" description="Transcription regulator PadR N-terminal" evidence="2">
    <location>
        <begin position="8"/>
        <end position="80"/>
    </location>
</feature>
<feature type="compositionally biased region" description="Basic and acidic residues" evidence="1">
    <location>
        <begin position="189"/>
        <end position="198"/>
    </location>
</feature>
<dbReference type="PANTHER" id="PTHR43252">
    <property type="entry name" value="TRANSCRIPTIONAL REGULATOR YQJI"/>
    <property type="match status" value="1"/>
</dbReference>
<dbReference type="Proteomes" id="UP000198504">
    <property type="component" value="Unassembled WGS sequence"/>
</dbReference>
<evidence type="ECO:0000256" key="1">
    <source>
        <dbReference type="SAM" id="MobiDB-lite"/>
    </source>
</evidence>
<dbReference type="EMBL" id="FOFA01000003">
    <property type="protein sequence ID" value="SEQ39869.1"/>
    <property type="molecule type" value="Genomic_DNA"/>
</dbReference>
<organism evidence="3 4">
    <name type="scientific">Microlunatus flavus</name>
    <dbReference type="NCBI Taxonomy" id="1036181"/>
    <lineage>
        <taxon>Bacteria</taxon>
        <taxon>Bacillati</taxon>
        <taxon>Actinomycetota</taxon>
        <taxon>Actinomycetes</taxon>
        <taxon>Propionibacteriales</taxon>
        <taxon>Propionibacteriaceae</taxon>
        <taxon>Microlunatus</taxon>
    </lineage>
</organism>
<gene>
    <name evidence="3" type="ORF">SAMN05421756_103340</name>
</gene>
<dbReference type="SUPFAM" id="SSF46785">
    <property type="entry name" value="Winged helix' DNA-binding domain"/>
    <property type="match status" value="1"/>
</dbReference>
<name>A0A1H9FPY3_9ACTN</name>
<dbReference type="OrthoDB" id="3186544at2"/>
<protein>
    <submittedName>
        <fullName evidence="3">Transcriptional regulator PadR-like family protein</fullName>
    </submittedName>
</protein>
<evidence type="ECO:0000313" key="3">
    <source>
        <dbReference type="EMBL" id="SEQ39869.1"/>
    </source>
</evidence>
<sequence>MALADLFLGLLGEGPAHGYDLKLRLDRRFEGSKPLPFAQVYATLSRLQRDGLVEVAEVSQDGGPERIVYAITDAGRTALDDWLSTTEPAGPYPAGELARKTIVALHLDSDAATFLQRQRAVHLGRMRELVQARSRTRDPSVRLGLEYAIDHLDADLRWIETAAATPVEVSRTRPAEPGGDGPLAPDGADAGKPHDPSRPDVASRGTERG</sequence>
<evidence type="ECO:0000313" key="4">
    <source>
        <dbReference type="Proteomes" id="UP000198504"/>
    </source>
</evidence>
<dbReference type="STRING" id="1036181.SAMN05421756_103340"/>
<dbReference type="AlphaFoldDB" id="A0A1H9FPY3"/>
<feature type="region of interest" description="Disordered" evidence="1">
    <location>
        <begin position="168"/>
        <end position="209"/>
    </location>
</feature>
<reference evidence="4" key="1">
    <citation type="submission" date="2016-10" db="EMBL/GenBank/DDBJ databases">
        <authorList>
            <person name="Varghese N."/>
            <person name="Submissions S."/>
        </authorList>
    </citation>
    <scope>NUCLEOTIDE SEQUENCE [LARGE SCALE GENOMIC DNA]</scope>
    <source>
        <strain evidence="4">CGMCC 4.6856</strain>
    </source>
</reference>
<evidence type="ECO:0000259" key="2">
    <source>
        <dbReference type="Pfam" id="PF03551"/>
    </source>
</evidence>
<proteinExistence type="predicted"/>
<dbReference type="InterPro" id="IPR036390">
    <property type="entry name" value="WH_DNA-bd_sf"/>
</dbReference>
<dbReference type="RefSeq" id="WP_091179132.1">
    <property type="nucleotide sequence ID" value="NZ_FOFA01000003.1"/>
</dbReference>
<dbReference type="Gene3D" id="1.10.10.10">
    <property type="entry name" value="Winged helix-like DNA-binding domain superfamily/Winged helix DNA-binding domain"/>
    <property type="match status" value="1"/>
</dbReference>
<accession>A0A1H9FPY3</accession>
<dbReference type="InterPro" id="IPR005149">
    <property type="entry name" value="Tscrpt_reg_PadR_N"/>
</dbReference>
<keyword evidence="4" id="KW-1185">Reference proteome</keyword>